<name>A0A9P9AAG2_9PEZI</name>
<dbReference type="GO" id="GO:0005829">
    <property type="term" value="C:cytosol"/>
    <property type="evidence" value="ECO:0007669"/>
    <property type="project" value="TreeGrafter"/>
</dbReference>
<dbReference type="OrthoDB" id="5419315at2759"/>
<dbReference type="Proteomes" id="UP000770015">
    <property type="component" value="Unassembled WGS sequence"/>
</dbReference>
<dbReference type="CDD" id="cd00610">
    <property type="entry name" value="OAT_like"/>
    <property type="match status" value="1"/>
</dbReference>
<comment type="caution">
    <text evidence="6">The sequence shown here is derived from an EMBL/GenBank/DDBJ whole genome shotgun (WGS) entry which is preliminary data.</text>
</comment>
<dbReference type="NCBIfam" id="NF005685">
    <property type="entry name" value="PRK07483.1"/>
    <property type="match status" value="1"/>
</dbReference>
<evidence type="ECO:0000313" key="7">
    <source>
        <dbReference type="Proteomes" id="UP000770015"/>
    </source>
</evidence>
<keyword evidence="3 4" id="KW-0663">Pyridoxal phosphate</keyword>
<dbReference type="Gene3D" id="3.40.640.10">
    <property type="entry name" value="Type I PLP-dependent aspartate aminotransferase-like (Major domain)"/>
    <property type="match status" value="1"/>
</dbReference>
<dbReference type="InterPro" id="IPR015422">
    <property type="entry name" value="PyrdxlP-dep_Trfase_small"/>
</dbReference>
<dbReference type="GO" id="GO:0030170">
    <property type="term" value="F:pyridoxal phosphate binding"/>
    <property type="evidence" value="ECO:0007669"/>
    <property type="project" value="InterPro"/>
</dbReference>
<evidence type="ECO:0000313" key="6">
    <source>
        <dbReference type="EMBL" id="KAH6686406.1"/>
    </source>
</evidence>
<dbReference type="PROSITE" id="PS00600">
    <property type="entry name" value="AA_TRANSFER_CLASS_3"/>
    <property type="match status" value="1"/>
</dbReference>
<evidence type="ECO:0000256" key="3">
    <source>
        <dbReference type="ARBA" id="ARBA00022898"/>
    </source>
</evidence>
<dbReference type="AlphaFoldDB" id="A0A9P9AAG2"/>
<accession>A0A9P9AAG2</accession>
<protein>
    <submittedName>
        <fullName evidence="6">Acetylornithine aminotransferase</fullName>
    </submittedName>
</protein>
<dbReference type="Pfam" id="PF00202">
    <property type="entry name" value="Aminotran_3"/>
    <property type="match status" value="1"/>
</dbReference>
<reference evidence="6" key="1">
    <citation type="journal article" date="2021" name="Nat. Commun.">
        <title>Genetic determinants of endophytism in the Arabidopsis root mycobiome.</title>
        <authorList>
            <person name="Mesny F."/>
            <person name="Miyauchi S."/>
            <person name="Thiergart T."/>
            <person name="Pickel B."/>
            <person name="Atanasova L."/>
            <person name="Karlsson M."/>
            <person name="Huettel B."/>
            <person name="Barry K.W."/>
            <person name="Haridas S."/>
            <person name="Chen C."/>
            <person name="Bauer D."/>
            <person name="Andreopoulos W."/>
            <person name="Pangilinan J."/>
            <person name="LaButti K."/>
            <person name="Riley R."/>
            <person name="Lipzen A."/>
            <person name="Clum A."/>
            <person name="Drula E."/>
            <person name="Henrissat B."/>
            <person name="Kohler A."/>
            <person name="Grigoriev I.V."/>
            <person name="Martin F.M."/>
            <person name="Hacquard S."/>
        </authorList>
    </citation>
    <scope>NUCLEOTIDE SEQUENCE</scope>
    <source>
        <strain evidence="6">MPI-SDFR-AT-0117</strain>
    </source>
</reference>
<dbReference type="InterPro" id="IPR005814">
    <property type="entry name" value="Aminotrans_3"/>
</dbReference>
<evidence type="ECO:0000256" key="5">
    <source>
        <dbReference type="SAM" id="MobiDB-lite"/>
    </source>
</evidence>
<proteinExistence type="inferred from homology"/>
<comment type="similarity">
    <text evidence="2 4">Belongs to the class-III pyridoxal-phosphate-dependent aminotransferase family.</text>
</comment>
<gene>
    <name evidence="6" type="ORF">F5X68DRAFT_240685</name>
</gene>
<feature type="region of interest" description="Disordered" evidence="5">
    <location>
        <begin position="1"/>
        <end position="30"/>
    </location>
</feature>
<dbReference type="EMBL" id="JAGSXJ010000013">
    <property type="protein sequence ID" value="KAH6686406.1"/>
    <property type="molecule type" value="Genomic_DNA"/>
</dbReference>
<comment type="cofactor">
    <cofactor evidence="1">
        <name>pyridoxal 5'-phosphate</name>
        <dbReference type="ChEBI" id="CHEBI:597326"/>
    </cofactor>
</comment>
<keyword evidence="6" id="KW-0032">Aminotransferase</keyword>
<dbReference type="Gene3D" id="3.90.1150.10">
    <property type="entry name" value="Aspartate Aminotransferase, domain 1"/>
    <property type="match status" value="1"/>
</dbReference>
<keyword evidence="7" id="KW-1185">Reference proteome</keyword>
<dbReference type="PANTHER" id="PTHR43094:SF1">
    <property type="entry name" value="AMINOTRANSFERASE CLASS-III"/>
    <property type="match status" value="1"/>
</dbReference>
<evidence type="ECO:0000256" key="2">
    <source>
        <dbReference type="ARBA" id="ARBA00008954"/>
    </source>
</evidence>
<sequence>MAPSRIHDPAAGLPPPELPSKAKPTTPNGHLMHRSLTFKPHMVESASGINLHLSTGQTIMDACGGAAVAIIGHGNTEVARAMADQALKVSYVHTQAYTTAPAEALADHILAGSPFGLTRAFFVGSGSEAVEAALKLARQYAHERGETKRLHFVSRRQGYHGNTMASMSISAVAARKVPYDGFCYPHVSHVSPAFAYRYQRAGETEEQYAARLVDELEAEFLRVGPETVAAFVAETVVGAATGCVAAPKGYFRGVRELCDRYGILLVLDEVMCGVGRTGTFFAFEQEGIVPDIMTVAKGLGGGYAAIGGVLVHEKVVEALRQGTGSFCHGHTYQAHPVSCAAALAVQQIVKRDGLVEKCAKMGAVLERMLRETLEGRPSVGDIRGRGLFWAVEFVRDRETKEPYAPELEFGARVQQVAFREGVALYPGAATADGVKGDHVLVAPPFNVTEEQLERICGVLSAAVEEVEAEVAKEIA</sequence>
<dbReference type="InterPro" id="IPR015421">
    <property type="entry name" value="PyrdxlP-dep_Trfase_major"/>
</dbReference>
<dbReference type="PANTHER" id="PTHR43094">
    <property type="entry name" value="AMINOTRANSFERASE"/>
    <property type="match status" value="1"/>
</dbReference>
<evidence type="ECO:0000256" key="4">
    <source>
        <dbReference type="RuleBase" id="RU003560"/>
    </source>
</evidence>
<dbReference type="SUPFAM" id="SSF53383">
    <property type="entry name" value="PLP-dependent transferases"/>
    <property type="match status" value="1"/>
</dbReference>
<dbReference type="InterPro" id="IPR015424">
    <property type="entry name" value="PyrdxlP-dep_Trfase"/>
</dbReference>
<evidence type="ECO:0000256" key="1">
    <source>
        <dbReference type="ARBA" id="ARBA00001933"/>
    </source>
</evidence>
<dbReference type="FunFam" id="3.40.640.10:FF:000004">
    <property type="entry name" value="Acetylornithine aminotransferase"/>
    <property type="match status" value="1"/>
</dbReference>
<dbReference type="GO" id="GO:0008483">
    <property type="term" value="F:transaminase activity"/>
    <property type="evidence" value="ECO:0007669"/>
    <property type="project" value="UniProtKB-KW"/>
</dbReference>
<keyword evidence="6" id="KW-0808">Transferase</keyword>
<organism evidence="6 7">
    <name type="scientific">Plectosphaerella plurivora</name>
    <dbReference type="NCBI Taxonomy" id="936078"/>
    <lineage>
        <taxon>Eukaryota</taxon>
        <taxon>Fungi</taxon>
        <taxon>Dikarya</taxon>
        <taxon>Ascomycota</taxon>
        <taxon>Pezizomycotina</taxon>
        <taxon>Sordariomycetes</taxon>
        <taxon>Hypocreomycetidae</taxon>
        <taxon>Glomerellales</taxon>
        <taxon>Plectosphaerellaceae</taxon>
        <taxon>Plectosphaerella</taxon>
    </lineage>
</organism>
<dbReference type="InterPro" id="IPR049704">
    <property type="entry name" value="Aminotrans_3_PPA_site"/>
</dbReference>